<accession>A0A3E3EF37</accession>
<reference evidence="1 2" key="1">
    <citation type="submission" date="2018-08" db="EMBL/GenBank/DDBJ databases">
        <title>A genome reference for cultivated species of the human gut microbiota.</title>
        <authorList>
            <person name="Zou Y."/>
            <person name="Xue W."/>
            <person name="Luo G."/>
        </authorList>
    </citation>
    <scope>NUCLEOTIDE SEQUENCE [LARGE SCALE GENOMIC DNA]</scope>
    <source>
        <strain evidence="1 2">OM06-4</strain>
    </source>
</reference>
<gene>
    <name evidence="1" type="ORF">DXB93_04510</name>
</gene>
<dbReference type="EMBL" id="QUSL01000005">
    <property type="protein sequence ID" value="RGD86446.1"/>
    <property type="molecule type" value="Genomic_DNA"/>
</dbReference>
<dbReference type="RefSeq" id="WP_117580759.1">
    <property type="nucleotide sequence ID" value="NZ_CP176642.1"/>
</dbReference>
<sequence length="224" mass="25584">MNNDSDKVRLFVMDNTLTFIPQVFENRSFKNAEFKSFDHMKNMIEAIRHLSTENTGIEVYVLSSCSDAKSMHEKNRWYDKYLPSICETHRIFLNHAGYDRGVPGGVGINDFLLDCCTENLDRWKYAGGQGIKLKNELNENDYWKGLEILTDRKTSVFKYELISKISSAVIDTQFIGFLNEVDSALSRIGGIAVRKYTAKTKGEGSGEKCPKKIIEIDLTDGRER</sequence>
<dbReference type="InterPro" id="IPR023214">
    <property type="entry name" value="HAD_sf"/>
</dbReference>
<name>A0A3E3EF37_9FIRM</name>
<dbReference type="Gene3D" id="3.40.50.1000">
    <property type="entry name" value="HAD superfamily/HAD-like"/>
    <property type="match status" value="1"/>
</dbReference>
<comment type="caution">
    <text evidence="1">The sequence shown here is derived from an EMBL/GenBank/DDBJ whole genome shotgun (WGS) entry which is preliminary data.</text>
</comment>
<organism evidence="1 2">
    <name type="scientific">Thomasclavelia ramosa</name>
    <dbReference type="NCBI Taxonomy" id="1547"/>
    <lineage>
        <taxon>Bacteria</taxon>
        <taxon>Bacillati</taxon>
        <taxon>Bacillota</taxon>
        <taxon>Erysipelotrichia</taxon>
        <taxon>Erysipelotrichales</taxon>
        <taxon>Coprobacillaceae</taxon>
        <taxon>Thomasclavelia</taxon>
    </lineage>
</organism>
<dbReference type="AlphaFoldDB" id="A0A3E3EF37"/>
<proteinExistence type="predicted"/>
<protein>
    <submittedName>
        <fullName evidence="1">Uncharacterized protein</fullName>
    </submittedName>
</protein>
<evidence type="ECO:0000313" key="1">
    <source>
        <dbReference type="EMBL" id="RGD86446.1"/>
    </source>
</evidence>
<evidence type="ECO:0000313" key="2">
    <source>
        <dbReference type="Proteomes" id="UP000261032"/>
    </source>
</evidence>
<dbReference type="Proteomes" id="UP000261032">
    <property type="component" value="Unassembled WGS sequence"/>
</dbReference>